<dbReference type="RefSeq" id="WP_033516981.1">
    <property type="nucleotide sequence ID" value="NZ_CAJPMS010000008.1"/>
</dbReference>
<dbReference type="GeneID" id="85167113"/>
<reference evidence="3 4" key="1">
    <citation type="submission" date="2014-03" db="EMBL/GenBank/DDBJ databases">
        <title>Genomics of Bifidobacteria.</title>
        <authorList>
            <person name="Ventura M."/>
            <person name="Milani C."/>
            <person name="Lugli G.A."/>
        </authorList>
    </citation>
    <scope>NUCLEOTIDE SEQUENCE [LARGE SCALE GENOMIC DNA]</scope>
    <source>
        <strain evidence="3 4">LMG 21589</strain>
    </source>
</reference>
<proteinExistence type="predicted"/>
<dbReference type="AlphaFoldDB" id="A0A087DHR1"/>
<keyword evidence="2" id="KW-1133">Transmembrane helix</keyword>
<organism evidence="3 4">
    <name type="scientific">Bifidobacterium scardovii</name>
    <dbReference type="NCBI Taxonomy" id="158787"/>
    <lineage>
        <taxon>Bacteria</taxon>
        <taxon>Bacillati</taxon>
        <taxon>Actinomycetota</taxon>
        <taxon>Actinomycetes</taxon>
        <taxon>Bifidobacteriales</taxon>
        <taxon>Bifidobacteriaceae</taxon>
        <taxon>Bifidobacterium</taxon>
    </lineage>
</organism>
<feature type="region of interest" description="Disordered" evidence="1">
    <location>
        <begin position="1"/>
        <end position="20"/>
    </location>
</feature>
<evidence type="ECO:0000256" key="1">
    <source>
        <dbReference type="SAM" id="MobiDB-lite"/>
    </source>
</evidence>
<comment type="caution">
    <text evidence="3">The sequence shown here is derived from an EMBL/GenBank/DDBJ whole genome shotgun (WGS) entry which is preliminary data.</text>
</comment>
<accession>A0A087DHR1</accession>
<keyword evidence="2" id="KW-0812">Transmembrane</keyword>
<feature type="transmembrane region" description="Helical" evidence="2">
    <location>
        <begin position="59"/>
        <end position="82"/>
    </location>
</feature>
<sequence length="97" mass="9801">MSDEALTDGTDVADGANAVDDTNAMDDANESCCAANAGSAACGGLGRCPLKKISKNDAVAGIITLAIMGVTIALSMYAQYALTKCAVRSALKGTRLR</sequence>
<name>A0A087DHR1_9BIFI</name>
<evidence type="ECO:0000313" key="3">
    <source>
        <dbReference type="EMBL" id="KFI95061.1"/>
    </source>
</evidence>
<evidence type="ECO:0000256" key="2">
    <source>
        <dbReference type="SAM" id="Phobius"/>
    </source>
</evidence>
<gene>
    <name evidence="3" type="ORF">BSCA_0878</name>
</gene>
<protein>
    <submittedName>
        <fullName evidence="3">Uncharacterized protein</fullName>
    </submittedName>
</protein>
<dbReference type="Proteomes" id="UP000029033">
    <property type="component" value="Unassembled WGS sequence"/>
</dbReference>
<evidence type="ECO:0000313" key="4">
    <source>
        <dbReference type="Proteomes" id="UP000029033"/>
    </source>
</evidence>
<keyword evidence="4" id="KW-1185">Reference proteome</keyword>
<dbReference type="EMBL" id="JGZO01000004">
    <property type="protein sequence ID" value="KFI95061.1"/>
    <property type="molecule type" value="Genomic_DNA"/>
</dbReference>
<dbReference type="eggNOG" id="ENOG5031YCN">
    <property type="taxonomic scope" value="Bacteria"/>
</dbReference>
<keyword evidence="2" id="KW-0472">Membrane</keyword>